<keyword evidence="5 12" id="KW-0633">Potassium transport</keyword>
<dbReference type="InterPro" id="IPR003855">
    <property type="entry name" value="K+_transporter"/>
</dbReference>
<dbReference type="InterPro" id="IPR053952">
    <property type="entry name" value="K_trans_C"/>
</dbReference>
<keyword evidence="11 12" id="KW-0472">Membrane</keyword>
<feature type="transmembrane region" description="Helical" evidence="12">
    <location>
        <begin position="403"/>
        <end position="424"/>
    </location>
</feature>
<dbReference type="Pfam" id="PF22776">
    <property type="entry name" value="K_trans_C"/>
    <property type="match status" value="1"/>
</dbReference>
<feature type="domain" description="K+ potassium transporter integral membrane" evidence="13">
    <location>
        <begin position="18"/>
        <end position="469"/>
    </location>
</feature>
<evidence type="ECO:0000256" key="9">
    <source>
        <dbReference type="ARBA" id="ARBA00022989"/>
    </source>
</evidence>
<evidence type="ECO:0000313" key="16">
    <source>
        <dbReference type="Proteomes" id="UP000335538"/>
    </source>
</evidence>
<reference evidence="15 16" key="1">
    <citation type="submission" date="2019-08" db="EMBL/GenBank/DDBJ databases">
        <authorList>
            <person name="Peeters C."/>
        </authorList>
    </citation>
    <scope>NUCLEOTIDE SEQUENCE [LARGE SCALE GENOMIC DNA]</scope>
    <source>
        <strain evidence="15 16">LMG 31121</strain>
    </source>
</reference>
<dbReference type="RefSeq" id="WP_150659618.1">
    <property type="nucleotide sequence ID" value="NZ_CABPSR010000004.1"/>
</dbReference>
<dbReference type="EMBL" id="CABPSR010000004">
    <property type="protein sequence ID" value="VVE79283.1"/>
    <property type="molecule type" value="Genomic_DNA"/>
</dbReference>
<evidence type="ECO:0000259" key="14">
    <source>
        <dbReference type="Pfam" id="PF22776"/>
    </source>
</evidence>
<feature type="transmembrane region" description="Helical" evidence="12">
    <location>
        <begin position="370"/>
        <end position="391"/>
    </location>
</feature>
<feature type="transmembrane region" description="Helical" evidence="12">
    <location>
        <begin position="430"/>
        <end position="447"/>
    </location>
</feature>
<dbReference type="PANTHER" id="PTHR30540">
    <property type="entry name" value="OSMOTIC STRESS POTASSIUM TRANSPORTER"/>
    <property type="match status" value="1"/>
</dbReference>
<evidence type="ECO:0000313" key="15">
    <source>
        <dbReference type="EMBL" id="VVE79283.1"/>
    </source>
</evidence>
<evidence type="ECO:0000256" key="3">
    <source>
        <dbReference type="ARBA" id="ARBA00022448"/>
    </source>
</evidence>
<dbReference type="HAMAP" id="MF_01522">
    <property type="entry name" value="Kup"/>
    <property type="match status" value="1"/>
</dbReference>
<feature type="transmembrane region" description="Helical" evidence="12">
    <location>
        <begin position="146"/>
        <end position="163"/>
    </location>
</feature>
<protein>
    <recommendedName>
        <fullName evidence="12">Probable potassium transport system protein Kup</fullName>
    </recommendedName>
</protein>
<feature type="transmembrane region" description="Helical" evidence="12">
    <location>
        <begin position="175"/>
        <end position="198"/>
    </location>
</feature>
<feature type="transmembrane region" description="Helical" evidence="12">
    <location>
        <begin position="344"/>
        <end position="364"/>
    </location>
</feature>
<feature type="transmembrane region" description="Helical" evidence="12">
    <location>
        <begin position="55"/>
        <end position="75"/>
    </location>
</feature>
<evidence type="ECO:0000256" key="11">
    <source>
        <dbReference type="ARBA" id="ARBA00023136"/>
    </source>
</evidence>
<accession>A0A5E5B3Y7</accession>
<feature type="transmembrane region" description="Helical" evidence="12">
    <location>
        <begin position="292"/>
        <end position="323"/>
    </location>
</feature>
<evidence type="ECO:0000259" key="13">
    <source>
        <dbReference type="Pfam" id="PF02705"/>
    </source>
</evidence>
<feature type="domain" description="K+ potassium transporter C-terminal" evidence="14">
    <location>
        <begin position="482"/>
        <end position="630"/>
    </location>
</feature>
<keyword evidence="9 12" id="KW-1133">Transmembrane helix</keyword>
<evidence type="ECO:0000256" key="7">
    <source>
        <dbReference type="ARBA" id="ARBA00022847"/>
    </source>
</evidence>
<name>A0A5E5B3Y7_9BURK</name>
<keyword evidence="8 12" id="KW-0630">Potassium</keyword>
<evidence type="ECO:0000256" key="12">
    <source>
        <dbReference type="HAMAP-Rule" id="MF_01522"/>
    </source>
</evidence>
<dbReference type="AlphaFoldDB" id="A0A5E5B3Y7"/>
<feature type="transmembrane region" description="Helical" evidence="12">
    <location>
        <begin position="218"/>
        <end position="240"/>
    </location>
</feature>
<evidence type="ECO:0000256" key="5">
    <source>
        <dbReference type="ARBA" id="ARBA00022538"/>
    </source>
</evidence>
<comment type="similarity">
    <text evidence="2 12">Belongs to the HAK/KUP transporter (TC 2.A.72) family.</text>
</comment>
<dbReference type="InterPro" id="IPR053951">
    <property type="entry name" value="K_trans_N"/>
</dbReference>
<dbReference type="GO" id="GO:0015293">
    <property type="term" value="F:symporter activity"/>
    <property type="evidence" value="ECO:0007669"/>
    <property type="project" value="UniProtKB-UniRule"/>
</dbReference>
<evidence type="ECO:0000256" key="6">
    <source>
        <dbReference type="ARBA" id="ARBA00022692"/>
    </source>
</evidence>
<evidence type="ECO:0000256" key="1">
    <source>
        <dbReference type="ARBA" id="ARBA00004141"/>
    </source>
</evidence>
<dbReference type="GO" id="GO:0005886">
    <property type="term" value="C:plasma membrane"/>
    <property type="evidence" value="ECO:0007669"/>
    <property type="project" value="UniProtKB-SubCell"/>
</dbReference>
<comment type="subcellular location">
    <subcellularLocation>
        <location evidence="12">Cell membrane</location>
        <topology evidence="12">Multi-pass membrane protein</topology>
    </subcellularLocation>
    <subcellularLocation>
        <location evidence="1">Membrane</location>
        <topology evidence="1">Multi-pass membrane protein</topology>
    </subcellularLocation>
</comment>
<keyword evidence="7 12" id="KW-0769">Symport</keyword>
<dbReference type="InterPro" id="IPR023051">
    <property type="entry name" value="Kup"/>
</dbReference>
<gene>
    <name evidence="12" type="primary">kup</name>
    <name evidence="15" type="ORF">PSP31121_02040</name>
</gene>
<comment type="catalytic activity">
    <reaction evidence="12">
        <text>K(+)(in) + H(+)(in) = K(+)(out) + H(+)(out)</text>
        <dbReference type="Rhea" id="RHEA:28490"/>
        <dbReference type="ChEBI" id="CHEBI:15378"/>
        <dbReference type="ChEBI" id="CHEBI:29103"/>
    </reaction>
</comment>
<keyword evidence="4 12" id="KW-1003">Cell membrane</keyword>
<dbReference type="Pfam" id="PF02705">
    <property type="entry name" value="K_trans"/>
    <property type="match status" value="1"/>
</dbReference>
<evidence type="ECO:0000256" key="4">
    <source>
        <dbReference type="ARBA" id="ARBA00022475"/>
    </source>
</evidence>
<evidence type="ECO:0000256" key="8">
    <source>
        <dbReference type="ARBA" id="ARBA00022958"/>
    </source>
</evidence>
<dbReference type="Proteomes" id="UP000335538">
    <property type="component" value="Unassembled WGS sequence"/>
</dbReference>
<feature type="transmembrane region" description="Helical" evidence="12">
    <location>
        <begin position="252"/>
        <end position="272"/>
    </location>
</feature>
<sequence>MTQNIRHGQRPQAMPALMVAAIGVVFGDIGTSPLYALKECFDPQHGIPFNQQAVFGIISLLFWALVIVVSLKYVLFVMRADNRGEGGVLALMALSLRSVRAGSRWASVLMMLGMFGACMFYGDAVITPAISVMSAVEGLEIAAPSLTRFVLPITIVILIILFSMQKSGTAKVGRLFGPVMVVWFVILGVLGVYNMVLAPEIIKAINPYYGIHFIRTHALQAYIVLGSVFLVLTGAEALYADMGHFGIRPIRFAWSFLVFPALALNYFGQGALLLSNPKAIENPFFLLAPDWALLPLVIVATAATVIASQAVISGAFSLTSQAIQLGYVPRMKILHTSDREIGQIYMPVINWSLLLVIIWIVLAFKSSSNLAAAYGIAVTTTMVITTILACVVMVKVWNWNKFLVALIITGFLVVDFAFFGANLIKVEEGGWLPLALGAFLFFMLMTWHKGRQLLRERTAADGIPLGPFLQGLLAHPPHRVAGTAIYLTGGNTLVPVSLLHNLKHNRILHERTIFLTFRTLDVPYAEDGSRIEVKDHTGGLYSVVATFGFNETPDVKEVLHLLEEKTDMHFELMDTSFFLARETVVPTKLPGMSIWRERLFAWMHQNAAKPTDFFSIPANRVVELGTKIEI</sequence>
<keyword evidence="6 12" id="KW-0812">Transmembrane</keyword>
<comment type="function">
    <text evidence="12">Transport of potassium into the cell. Likely operates as a K(+):H(+) symporter.</text>
</comment>
<feature type="transmembrane region" description="Helical" evidence="12">
    <location>
        <begin position="12"/>
        <end position="35"/>
    </location>
</feature>
<dbReference type="PANTHER" id="PTHR30540:SF79">
    <property type="entry name" value="LOW AFFINITY POTASSIUM TRANSPORT SYSTEM PROTEIN KUP"/>
    <property type="match status" value="1"/>
</dbReference>
<evidence type="ECO:0000256" key="2">
    <source>
        <dbReference type="ARBA" id="ARBA00007019"/>
    </source>
</evidence>
<keyword evidence="10 12" id="KW-0406">Ion transport</keyword>
<organism evidence="15 16">
    <name type="scientific">Pandoraea sputorum</name>
    <dbReference type="NCBI Taxonomy" id="93222"/>
    <lineage>
        <taxon>Bacteria</taxon>
        <taxon>Pseudomonadati</taxon>
        <taxon>Pseudomonadota</taxon>
        <taxon>Betaproteobacteria</taxon>
        <taxon>Burkholderiales</taxon>
        <taxon>Burkholderiaceae</taxon>
        <taxon>Pandoraea</taxon>
    </lineage>
</organism>
<feature type="transmembrane region" description="Helical" evidence="12">
    <location>
        <begin position="105"/>
        <end position="126"/>
    </location>
</feature>
<proteinExistence type="inferred from homology"/>
<dbReference type="GO" id="GO:0015079">
    <property type="term" value="F:potassium ion transmembrane transporter activity"/>
    <property type="evidence" value="ECO:0007669"/>
    <property type="project" value="UniProtKB-UniRule"/>
</dbReference>
<evidence type="ECO:0000256" key="10">
    <source>
        <dbReference type="ARBA" id="ARBA00023065"/>
    </source>
</evidence>
<keyword evidence="3 12" id="KW-0813">Transport</keyword>